<evidence type="ECO:0000313" key="3">
    <source>
        <dbReference type="Proteomes" id="UP000239007"/>
    </source>
</evidence>
<proteinExistence type="predicted"/>
<organism evidence="2 3">
    <name type="scientific">Psychrosphaera saromensis</name>
    <dbReference type="NCBI Taxonomy" id="716813"/>
    <lineage>
        <taxon>Bacteria</taxon>
        <taxon>Pseudomonadati</taxon>
        <taxon>Pseudomonadota</taxon>
        <taxon>Gammaproteobacteria</taxon>
        <taxon>Alteromonadales</taxon>
        <taxon>Pseudoalteromonadaceae</taxon>
        <taxon>Psychrosphaera</taxon>
    </lineage>
</organism>
<evidence type="ECO:0000313" key="2">
    <source>
        <dbReference type="EMBL" id="PQJ52683.1"/>
    </source>
</evidence>
<gene>
    <name evidence="2" type="ORF">BTO11_02795</name>
</gene>
<dbReference type="RefSeq" id="WP_105051150.1">
    <property type="nucleotide sequence ID" value="NZ_BMYG01000004.1"/>
</dbReference>
<sequence length="79" mass="8813">MKRYKSKKEEYQTALDMLAIGLEGKSYLPKPSKLMLLTTFLFCSLVFTPLSSAVNVSSINLALPAKPKVIFSQKAEQKT</sequence>
<keyword evidence="1" id="KW-0812">Transmembrane</keyword>
<reference evidence="2 3" key="1">
    <citation type="submission" date="2016-12" db="EMBL/GenBank/DDBJ databases">
        <title>Diversity of luminous bacteria.</title>
        <authorList>
            <person name="Yoshizawa S."/>
            <person name="Kogure K."/>
        </authorList>
    </citation>
    <scope>NUCLEOTIDE SEQUENCE [LARGE SCALE GENOMIC DNA]</scope>
    <source>
        <strain evidence="2 3">SA4-48</strain>
    </source>
</reference>
<keyword evidence="3" id="KW-1185">Reference proteome</keyword>
<protein>
    <submittedName>
        <fullName evidence="2">Uncharacterized protein</fullName>
    </submittedName>
</protein>
<feature type="transmembrane region" description="Helical" evidence="1">
    <location>
        <begin position="34"/>
        <end position="54"/>
    </location>
</feature>
<accession>A0A2S7URW1</accession>
<comment type="caution">
    <text evidence="2">The sequence shown here is derived from an EMBL/GenBank/DDBJ whole genome shotgun (WGS) entry which is preliminary data.</text>
</comment>
<keyword evidence="1" id="KW-1133">Transmembrane helix</keyword>
<dbReference type="EMBL" id="MSCH01000003">
    <property type="protein sequence ID" value="PQJ52683.1"/>
    <property type="molecule type" value="Genomic_DNA"/>
</dbReference>
<evidence type="ECO:0000256" key="1">
    <source>
        <dbReference type="SAM" id="Phobius"/>
    </source>
</evidence>
<name>A0A2S7URW1_9GAMM</name>
<dbReference type="Proteomes" id="UP000239007">
    <property type="component" value="Unassembled WGS sequence"/>
</dbReference>
<keyword evidence="1" id="KW-0472">Membrane</keyword>
<dbReference type="AlphaFoldDB" id="A0A2S7URW1"/>